<evidence type="ECO:0000256" key="1">
    <source>
        <dbReference type="SAM" id="Phobius"/>
    </source>
</evidence>
<dbReference type="Proteomes" id="UP000468420">
    <property type="component" value="Unassembled WGS sequence"/>
</dbReference>
<reference evidence="2 3" key="1">
    <citation type="submission" date="2018-08" db="EMBL/GenBank/DDBJ databases">
        <title>Complete genomic analysis of a Citrobacter pasteurii isolated from cockles (Cerastoderma edule) containing a new chromosomic qnrB allele.</title>
        <authorList>
            <person name="Rodrigues A."/>
            <person name="Baptista T."/>
            <person name="Quesada A."/>
            <person name="Campos M.J."/>
        </authorList>
    </citation>
    <scope>NUCLEOTIDE SEQUENCE [LARGE SCALE GENOMIC DNA]</scope>
    <source>
        <strain evidence="2 3">BA18</strain>
    </source>
</reference>
<evidence type="ECO:0000313" key="3">
    <source>
        <dbReference type="Proteomes" id="UP000468420"/>
    </source>
</evidence>
<comment type="caution">
    <text evidence="2">The sequence shown here is derived from an EMBL/GenBank/DDBJ whole genome shotgun (WGS) entry which is preliminary data.</text>
</comment>
<dbReference type="AlphaFoldDB" id="A0A6N6K9E7"/>
<organism evidence="2 3">
    <name type="scientific">Citrobacter pasteurii</name>
    <dbReference type="NCBI Taxonomy" id="1563222"/>
    <lineage>
        <taxon>Bacteria</taxon>
        <taxon>Pseudomonadati</taxon>
        <taxon>Pseudomonadota</taxon>
        <taxon>Gammaproteobacteria</taxon>
        <taxon>Enterobacterales</taxon>
        <taxon>Enterobacteriaceae</taxon>
        <taxon>Citrobacter</taxon>
    </lineage>
</organism>
<protein>
    <submittedName>
        <fullName evidence="2">Uncharacterized protein</fullName>
    </submittedName>
</protein>
<keyword evidence="1" id="KW-1133">Transmembrane helix</keyword>
<keyword evidence="1" id="KW-0812">Transmembrane</keyword>
<accession>A0A6N6K9E7</accession>
<proteinExistence type="predicted"/>
<dbReference type="EMBL" id="QRDC01000004">
    <property type="protein sequence ID" value="KAA1279498.1"/>
    <property type="molecule type" value="Genomic_DNA"/>
</dbReference>
<feature type="transmembrane region" description="Helical" evidence="1">
    <location>
        <begin position="32"/>
        <end position="51"/>
    </location>
</feature>
<sequence>MSISDIKPDTSPHQKAPSRCLSYFQVEYSGSVIYSAIPVILQVACALALLLGPSLGLAPSGPAQALFKTAGAFCPATRII</sequence>
<keyword evidence="1" id="KW-0472">Membrane</keyword>
<name>A0A6N6K9E7_9ENTR</name>
<gene>
    <name evidence="2" type="ORF">DXF85_06120</name>
</gene>
<evidence type="ECO:0000313" key="2">
    <source>
        <dbReference type="EMBL" id="KAA1279498.1"/>
    </source>
</evidence>